<name>A0A846MR59_9BACT</name>
<keyword evidence="3" id="KW-1185">Reference proteome</keyword>
<evidence type="ECO:0000259" key="1">
    <source>
        <dbReference type="Pfam" id="PF19573"/>
    </source>
</evidence>
<evidence type="ECO:0000313" key="2">
    <source>
        <dbReference type="EMBL" id="NIK73840.1"/>
    </source>
</evidence>
<dbReference type="Gene3D" id="2.40.160.20">
    <property type="match status" value="1"/>
</dbReference>
<protein>
    <recommendedName>
        <fullName evidence="1">DUF6089 domain-containing protein</fullName>
    </recommendedName>
</protein>
<evidence type="ECO:0000313" key="3">
    <source>
        <dbReference type="Proteomes" id="UP000537126"/>
    </source>
</evidence>
<dbReference type="RefSeq" id="WP_166919103.1">
    <property type="nucleotide sequence ID" value="NZ_JAASRN010000002.1"/>
</dbReference>
<proteinExistence type="predicted"/>
<dbReference type="EMBL" id="JAASRN010000002">
    <property type="protein sequence ID" value="NIK73840.1"/>
    <property type="molecule type" value="Genomic_DNA"/>
</dbReference>
<gene>
    <name evidence="2" type="ORF">FHS56_001353</name>
</gene>
<sequence>MQKLNILVFIVLWLAGAAPSYGQRHELGAGVGVWNYKGELAPYINYQSPRLGFSVLWRQNWNEALSTRLSFSYGNIEAHDSDLNTPLARRRQYSFQTELTELAAILEYNFFYYRNPSHFQGWSPYLLMGVAAFRMNPAQNISPDYSLYQLSVPMGVGMKVVLGKHWNLNAEVGARKTFTDYLDDLYTNERLLPVRPAKYYTGNTYDKDWYFFSAIHLTYTFYAKPCPSFYKF</sequence>
<dbReference type="Pfam" id="PF19573">
    <property type="entry name" value="DUF6089"/>
    <property type="match status" value="1"/>
</dbReference>
<comment type="caution">
    <text evidence="2">The sequence shown here is derived from an EMBL/GenBank/DDBJ whole genome shotgun (WGS) entry which is preliminary data.</text>
</comment>
<organism evidence="2 3">
    <name type="scientific">Thermonema lapsum</name>
    <dbReference type="NCBI Taxonomy" id="28195"/>
    <lineage>
        <taxon>Bacteria</taxon>
        <taxon>Pseudomonadati</taxon>
        <taxon>Bacteroidota</taxon>
        <taxon>Cytophagia</taxon>
        <taxon>Cytophagales</taxon>
        <taxon>Thermonemataceae</taxon>
        <taxon>Thermonema</taxon>
    </lineage>
</organism>
<dbReference type="InterPro" id="IPR011250">
    <property type="entry name" value="OMP/PagP_B-barrel"/>
</dbReference>
<dbReference type="Proteomes" id="UP000537126">
    <property type="component" value="Unassembled WGS sequence"/>
</dbReference>
<dbReference type="SUPFAM" id="SSF56925">
    <property type="entry name" value="OMPA-like"/>
    <property type="match status" value="1"/>
</dbReference>
<dbReference type="AlphaFoldDB" id="A0A846MR59"/>
<accession>A0A846MR59</accession>
<reference evidence="2 3" key="1">
    <citation type="submission" date="2020-03" db="EMBL/GenBank/DDBJ databases">
        <title>Genomic Encyclopedia of Type Strains, Phase IV (KMG-IV): sequencing the most valuable type-strain genomes for metagenomic binning, comparative biology and taxonomic classification.</title>
        <authorList>
            <person name="Goeker M."/>
        </authorList>
    </citation>
    <scope>NUCLEOTIDE SEQUENCE [LARGE SCALE GENOMIC DNA]</scope>
    <source>
        <strain evidence="2 3">DSM 5718</strain>
    </source>
</reference>
<dbReference type="InterPro" id="IPR045743">
    <property type="entry name" value="DUF6089"/>
</dbReference>
<feature type="domain" description="DUF6089" evidence="1">
    <location>
        <begin position="8"/>
        <end position="226"/>
    </location>
</feature>